<proteinExistence type="predicted"/>
<name>A0AAV4QGB9_CAEEX</name>
<comment type="caution">
    <text evidence="1">The sequence shown here is derived from an EMBL/GenBank/DDBJ whole genome shotgun (WGS) entry which is preliminary data.</text>
</comment>
<keyword evidence="2" id="KW-1185">Reference proteome</keyword>
<protein>
    <submittedName>
        <fullName evidence="1">Uncharacterized protein</fullName>
    </submittedName>
</protein>
<gene>
    <name evidence="1" type="ORF">CEXT_773111</name>
</gene>
<accession>A0AAV4QGB9</accession>
<sequence length="144" mass="16388">MVAHTVVIGREFQILLSSNVNTSKIEHLCNICKIASDMRHCCKMQLKSQSSDWGGLASGKQVKQFLGIRRRLQQLNTMSFTMLNYPSVMTEVIQYQKQIVKIFNLELNMVVISITNIENMQSHTICSSFPAIPKYIVTILTHIV</sequence>
<evidence type="ECO:0000313" key="2">
    <source>
        <dbReference type="Proteomes" id="UP001054945"/>
    </source>
</evidence>
<dbReference type="AlphaFoldDB" id="A0AAV4QGB9"/>
<evidence type="ECO:0000313" key="1">
    <source>
        <dbReference type="EMBL" id="GIY08460.1"/>
    </source>
</evidence>
<dbReference type="Proteomes" id="UP001054945">
    <property type="component" value="Unassembled WGS sequence"/>
</dbReference>
<reference evidence="1 2" key="1">
    <citation type="submission" date="2021-06" db="EMBL/GenBank/DDBJ databases">
        <title>Caerostris extrusa draft genome.</title>
        <authorList>
            <person name="Kono N."/>
            <person name="Arakawa K."/>
        </authorList>
    </citation>
    <scope>NUCLEOTIDE SEQUENCE [LARGE SCALE GENOMIC DNA]</scope>
</reference>
<dbReference type="EMBL" id="BPLR01006255">
    <property type="protein sequence ID" value="GIY08460.1"/>
    <property type="molecule type" value="Genomic_DNA"/>
</dbReference>
<organism evidence="1 2">
    <name type="scientific">Caerostris extrusa</name>
    <name type="common">Bark spider</name>
    <name type="synonym">Caerostris bankana</name>
    <dbReference type="NCBI Taxonomy" id="172846"/>
    <lineage>
        <taxon>Eukaryota</taxon>
        <taxon>Metazoa</taxon>
        <taxon>Ecdysozoa</taxon>
        <taxon>Arthropoda</taxon>
        <taxon>Chelicerata</taxon>
        <taxon>Arachnida</taxon>
        <taxon>Araneae</taxon>
        <taxon>Araneomorphae</taxon>
        <taxon>Entelegynae</taxon>
        <taxon>Araneoidea</taxon>
        <taxon>Araneidae</taxon>
        <taxon>Caerostris</taxon>
    </lineage>
</organism>